<organism evidence="2 3">
    <name type="scientific">Pannus brasiliensis CCIBt3594</name>
    <dbReference type="NCBI Taxonomy" id="1427578"/>
    <lineage>
        <taxon>Bacteria</taxon>
        <taxon>Bacillati</taxon>
        <taxon>Cyanobacteriota</taxon>
        <taxon>Cyanophyceae</taxon>
        <taxon>Oscillatoriophycideae</taxon>
        <taxon>Chroococcales</taxon>
        <taxon>Microcystaceae</taxon>
        <taxon>Pannus</taxon>
    </lineage>
</organism>
<sequence length="157" mass="16577">MTVSGTNRGTEVAIFPTPEDARSAIETLLNAGFPEDRLHLERRSLDLKMRYYEAATREGAKGGALIGAVLGALAGYTFTFLVNYLPDSAAANPDANPFLGIVFGAIVGAAGFGSIGALSGSDAPRTLPHSDRAVTEEYTISIEGDEDEIQRAKEILS</sequence>
<comment type="caution">
    <text evidence="2">The sequence shown here is derived from an EMBL/GenBank/DDBJ whole genome shotgun (WGS) entry which is preliminary data.</text>
</comment>
<dbReference type="Proteomes" id="UP001328733">
    <property type="component" value="Unassembled WGS sequence"/>
</dbReference>
<keyword evidence="3" id="KW-1185">Reference proteome</keyword>
<keyword evidence="1" id="KW-1133">Transmembrane helix</keyword>
<name>A0AAW9QV70_9CHRO</name>
<keyword evidence="1" id="KW-0472">Membrane</keyword>
<dbReference type="RefSeq" id="WP_332865316.1">
    <property type="nucleotide sequence ID" value="NZ_JBAFSM010000020.1"/>
</dbReference>
<evidence type="ECO:0008006" key="4">
    <source>
        <dbReference type="Google" id="ProtNLM"/>
    </source>
</evidence>
<dbReference type="EMBL" id="JBAFSM010000020">
    <property type="protein sequence ID" value="MEG3437836.1"/>
    <property type="molecule type" value="Genomic_DNA"/>
</dbReference>
<reference evidence="2 3" key="1">
    <citation type="submission" date="2024-01" db="EMBL/GenBank/DDBJ databases">
        <title>Genomic insights into the taxonomy and metabolism of the cyanobacterium Pannus brasiliensis CCIBt3594.</title>
        <authorList>
            <person name="Machado M."/>
            <person name="Botero N.B."/>
            <person name="Andreote A.P.D."/>
            <person name="Feitosa A.M.T."/>
            <person name="Popin R."/>
            <person name="Sivonen K."/>
            <person name="Fiore M.F."/>
        </authorList>
    </citation>
    <scope>NUCLEOTIDE SEQUENCE [LARGE SCALE GENOMIC DNA]</scope>
    <source>
        <strain evidence="2 3">CCIBt3594</strain>
    </source>
</reference>
<proteinExistence type="predicted"/>
<gene>
    <name evidence="2" type="ORF">V0288_11975</name>
</gene>
<feature type="transmembrane region" description="Helical" evidence="1">
    <location>
        <begin position="64"/>
        <end position="85"/>
    </location>
</feature>
<evidence type="ECO:0000313" key="3">
    <source>
        <dbReference type="Proteomes" id="UP001328733"/>
    </source>
</evidence>
<evidence type="ECO:0000256" key="1">
    <source>
        <dbReference type="SAM" id="Phobius"/>
    </source>
</evidence>
<accession>A0AAW9QV70</accession>
<feature type="transmembrane region" description="Helical" evidence="1">
    <location>
        <begin position="97"/>
        <end position="118"/>
    </location>
</feature>
<dbReference type="AlphaFoldDB" id="A0AAW9QV70"/>
<protein>
    <recommendedName>
        <fullName evidence="4">DUF1269 domain-containing protein</fullName>
    </recommendedName>
</protein>
<evidence type="ECO:0000313" key="2">
    <source>
        <dbReference type="EMBL" id="MEG3437836.1"/>
    </source>
</evidence>
<keyword evidence="1" id="KW-0812">Transmembrane</keyword>